<dbReference type="GO" id="GO:0005634">
    <property type="term" value="C:nucleus"/>
    <property type="evidence" value="ECO:0007669"/>
    <property type="project" value="UniProtKB-SubCell"/>
</dbReference>
<dbReference type="GO" id="GO:0006281">
    <property type="term" value="P:DNA repair"/>
    <property type="evidence" value="ECO:0007669"/>
    <property type="project" value="UniProtKB-KW"/>
</dbReference>
<dbReference type="EC" id="6.5.1.1" evidence="14"/>
<evidence type="ECO:0000256" key="1">
    <source>
        <dbReference type="ARBA" id="ARBA00004123"/>
    </source>
</evidence>
<dbReference type="NCBIfam" id="TIGR00574">
    <property type="entry name" value="dnl1"/>
    <property type="match status" value="1"/>
</dbReference>
<evidence type="ECO:0000256" key="5">
    <source>
        <dbReference type="ARBA" id="ARBA00022705"/>
    </source>
</evidence>
<keyword evidence="10 14" id="KW-0234">DNA repair</keyword>
<evidence type="ECO:0000256" key="16">
    <source>
        <dbReference type="SAM" id="MobiDB-lite"/>
    </source>
</evidence>
<evidence type="ECO:0000256" key="2">
    <source>
        <dbReference type="ARBA" id="ARBA00007572"/>
    </source>
</evidence>
<dbReference type="SUPFAM" id="SSF56091">
    <property type="entry name" value="DNA ligase/mRNA capping enzyme, catalytic domain"/>
    <property type="match status" value="1"/>
</dbReference>
<dbReference type="EMBL" id="JBGBPQ010000021">
    <property type="protein sequence ID" value="KAL1503539.1"/>
    <property type="molecule type" value="Genomic_DNA"/>
</dbReference>
<evidence type="ECO:0000256" key="13">
    <source>
        <dbReference type="ARBA" id="ARBA00034003"/>
    </source>
</evidence>
<evidence type="ECO:0000256" key="3">
    <source>
        <dbReference type="ARBA" id="ARBA00022598"/>
    </source>
</evidence>
<gene>
    <name evidence="18" type="ORF">AB1Y20_012018</name>
</gene>
<evidence type="ECO:0000256" key="4">
    <source>
        <dbReference type="ARBA" id="ARBA00022618"/>
    </source>
</evidence>
<keyword evidence="5" id="KW-0235">DNA replication</keyword>
<dbReference type="Pfam" id="PF01068">
    <property type="entry name" value="DNA_ligase_A_M"/>
    <property type="match status" value="1"/>
</dbReference>
<dbReference type="GO" id="GO:0003910">
    <property type="term" value="F:DNA ligase (ATP) activity"/>
    <property type="evidence" value="ECO:0007669"/>
    <property type="project" value="UniProtKB-EC"/>
</dbReference>
<feature type="region of interest" description="Disordered" evidence="16">
    <location>
        <begin position="29"/>
        <end position="190"/>
    </location>
</feature>
<comment type="catalytic activity">
    <reaction evidence="13 14">
        <text>ATP + (deoxyribonucleotide)n-3'-hydroxyl + 5'-phospho-(deoxyribonucleotide)m = (deoxyribonucleotide)n+m + AMP + diphosphate.</text>
        <dbReference type="EC" id="6.5.1.1"/>
    </reaction>
</comment>
<evidence type="ECO:0000256" key="11">
    <source>
        <dbReference type="ARBA" id="ARBA00023242"/>
    </source>
</evidence>
<dbReference type="InterPro" id="IPR012308">
    <property type="entry name" value="DNA_ligase_ATP-dep_N"/>
</dbReference>
<protein>
    <recommendedName>
        <fullName evidence="14">DNA ligase</fullName>
        <ecNumber evidence="14">6.5.1.1</ecNumber>
    </recommendedName>
</protein>
<dbReference type="FunFam" id="1.10.3260.10:FF:000001">
    <property type="entry name" value="DNA ligase"/>
    <property type="match status" value="1"/>
</dbReference>
<dbReference type="PANTHER" id="PTHR45674:SF4">
    <property type="entry name" value="DNA LIGASE 1"/>
    <property type="match status" value="1"/>
</dbReference>
<accession>A0AB34IPE4</accession>
<dbReference type="Gene3D" id="1.10.3260.10">
    <property type="entry name" value="DNA ligase, ATP-dependent, N-terminal domain"/>
    <property type="match status" value="1"/>
</dbReference>
<dbReference type="Gene3D" id="3.30.1490.70">
    <property type="match status" value="1"/>
</dbReference>
<dbReference type="Gene3D" id="3.30.470.30">
    <property type="entry name" value="DNA ligase/mRNA capping enzyme"/>
    <property type="match status" value="1"/>
</dbReference>
<comment type="caution">
    <text evidence="18">The sequence shown here is derived from an EMBL/GenBank/DDBJ whole genome shotgun (WGS) entry which is preliminary data.</text>
</comment>
<dbReference type="GO" id="GO:0071897">
    <property type="term" value="P:DNA biosynthetic process"/>
    <property type="evidence" value="ECO:0007669"/>
    <property type="project" value="InterPro"/>
</dbReference>
<evidence type="ECO:0000313" key="18">
    <source>
        <dbReference type="EMBL" id="KAL1503539.1"/>
    </source>
</evidence>
<dbReference type="SUPFAM" id="SSF117018">
    <property type="entry name" value="ATP-dependent DNA ligase DNA-binding domain"/>
    <property type="match status" value="1"/>
</dbReference>
<keyword evidence="6 14" id="KW-0547">Nucleotide-binding</keyword>
<name>A0AB34IPE4_PRYPA</name>
<evidence type="ECO:0000256" key="10">
    <source>
        <dbReference type="ARBA" id="ARBA00023204"/>
    </source>
</evidence>
<dbReference type="Proteomes" id="UP001515480">
    <property type="component" value="Unassembled WGS sequence"/>
</dbReference>
<dbReference type="GO" id="GO:0005739">
    <property type="term" value="C:mitochondrion"/>
    <property type="evidence" value="ECO:0007669"/>
    <property type="project" value="TreeGrafter"/>
</dbReference>
<comment type="similarity">
    <text evidence="2 15">Belongs to the ATP-dependent DNA ligase family.</text>
</comment>
<evidence type="ECO:0000256" key="14">
    <source>
        <dbReference type="RuleBase" id="RU000617"/>
    </source>
</evidence>
<dbReference type="InterPro" id="IPR012340">
    <property type="entry name" value="NA-bd_OB-fold"/>
</dbReference>
<dbReference type="GO" id="GO:0005524">
    <property type="term" value="F:ATP binding"/>
    <property type="evidence" value="ECO:0007669"/>
    <property type="project" value="UniProtKB-KW"/>
</dbReference>
<evidence type="ECO:0000256" key="12">
    <source>
        <dbReference type="ARBA" id="ARBA00023306"/>
    </source>
</evidence>
<feature type="compositionally biased region" description="Acidic residues" evidence="16">
    <location>
        <begin position="156"/>
        <end position="176"/>
    </location>
</feature>
<keyword evidence="8 14" id="KW-0067">ATP-binding</keyword>
<proteinExistence type="inferred from homology"/>
<dbReference type="FunFam" id="2.40.50.140:FF:000062">
    <property type="entry name" value="DNA ligase"/>
    <property type="match status" value="1"/>
</dbReference>
<dbReference type="CDD" id="cd07969">
    <property type="entry name" value="OBF_DNA_ligase_I"/>
    <property type="match status" value="1"/>
</dbReference>
<dbReference type="PROSITE" id="PS00333">
    <property type="entry name" value="DNA_LIGASE_A2"/>
    <property type="match status" value="1"/>
</dbReference>
<keyword evidence="12" id="KW-0131">Cell cycle</keyword>
<dbReference type="FunFam" id="3.30.470.30:FF:000016">
    <property type="entry name" value="DNA ligase"/>
    <property type="match status" value="1"/>
</dbReference>
<dbReference type="PROSITE" id="PS50160">
    <property type="entry name" value="DNA_LIGASE_A3"/>
    <property type="match status" value="1"/>
</dbReference>
<dbReference type="AlphaFoldDB" id="A0AB34IPE4"/>
<evidence type="ECO:0000256" key="15">
    <source>
        <dbReference type="RuleBase" id="RU004196"/>
    </source>
</evidence>
<keyword evidence="7 14" id="KW-0227">DNA damage</keyword>
<evidence type="ECO:0000313" key="19">
    <source>
        <dbReference type="Proteomes" id="UP001515480"/>
    </source>
</evidence>
<sequence length="849" mass="92335">MSPPPDPLPSTRRPPSVMITSFFKKKDAVAIEPAEQGDLPAAPATKAEPAKRPEPAPSEVEGGTGMLKGRKRLRKGVVDDDDEQDVRSITPTPAPQLGSPPTGSTGEVRPMNESSSQKVPKKADAMSEDEKEAVRKDAKECVKEVGKESAKKDDKEDVQEGDEMEDDDDDDDDEANEKEQLASSSGKMLSLKPAAKAPAGKKVMGATAAAVQYHKYSPKEAAIWKEGEAVPYLFIARVFSKIEAQSKRLLITEMMANAFRTIIAVSPEDLLPAVCLAANKLAPDFMGVELGIGDSIMIKAVAETCGRSVESIKASVEEEGDLGTVCNASRAKQMTFCKPKPLTARGMVKTLTEIAQLSGGSSQLKKKDKVKAMLVAAREMEAQYIVRSLQGKMRIGLAESTVLVALAHAAVLSEADKAGKKLRGDALQEELAEGERIIKQVYCEMPNYEVIVPALLEHGLHHLHEHASLTAGIPVKPMLAKPTKGISEVLDRFSSGRFTCEYKYDGERAQIHMLEGGKIKIFSRNSEDNTSKYPDIAAMLPKAIAPGVTSFILDAEAVAVNSTTGAIQPFQVLSTRKRKDADVDSIVVRVCVFSFDLLFLNGESLLQRPLAERRELLHKSFLELPNEFQFAKASDAADVEAIQEFLNESIVGNCEGLMVKTLDVDATYEPSKRSLNWLKVKKDYLQGMTDSCDLVPIGAYFGKGKRTGVYGAYLLACYNDEEEEYQSVCKIGTGFSDTALAELHASLSARVTSHAPSYYRTSDSLAPDVWFEPCQVWEVMAADLSISPVHLAAIGLVDAAKGIALRFPRFLRVRDDKSVEDATSSAQIAEMYNNQATTKAVPADDEDDF</sequence>
<dbReference type="Pfam" id="PF04679">
    <property type="entry name" value="DNA_ligase_A_C"/>
    <property type="match status" value="1"/>
</dbReference>
<reference evidence="18 19" key="1">
    <citation type="journal article" date="2024" name="Science">
        <title>Giant polyketide synthase enzymes in the biosynthesis of giant marine polyether toxins.</title>
        <authorList>
            <person name="Fallon T.R."/>
            <person name="Shende V.V."/>
            <person name="Wierzbicki I.H."/>
            <person name="Pendleton A.L."/>
            <person name="Watervoot N.F."/>
            <person name="Auber R.P."/>
            <person name="Gonzalez D.J."/>
            <person name="Wisecaver J.H."/>
            <person name="Moore B.S."/>
        </authorList>
    </citation>
    <scope>NUCLEOTIDE SEQUENCE [LARGE SCALE GENOMIC DNA]</scope>
    <source>
        <strain evidence="18 19">12B1</strain>
    </source>
</reference>
<evidence type="ECO:0000259" key="17">
    <source>
        <dbReference type="PROSITE" id="PS50160"/>
    </source>
</evidence>
<comment type="subcellular location">
    <subcellularLocation>
        <location evidence="1">Nucleus</location>
    </subcellularLocation>
</comment>
<feature type="compositionally biased region" description="Basic and acidic residues" evidence="16">
    <location>
        <begin position="132"/>
        <end position="155"/>
    </location>
</feature>
<dbReference type="InterPro" id="IPR036599">
    <property type="entry name" value="DNA_ligase_N_sf"/>
</dbReference>
<evidence type="ECO:0000256" key="6">
    <source>
        <dbReference type="ARBA" id="ARBA00022741"/>
    </source>
</evidence>
<evidence type="ECO:0000256" key="7">
    <source>
        <dbReference type="ARBA" id="ARBA00022763"/>
    </source>
</evidence>
<organism evidence="18 19">
    <name type="scientific">Prymnesium parvum</name>
    <name type="common">Toxic golden alga</name>
    <dbReference type="NCBI Taxonomy" id="97485"/>
    <lineage>
        <taxon>Eukaryota</taxon>
        <taxon>Haptista</taxon>
        <taxon>Haptophyta</taxon>
        <taxon>Prymnesiophyceae</taxon>
        <taxon>Prymnesiales</taxon>
        <taxon>Prymnesiaceae</taxon>
        <taxon>Prymnesium</taxon>
    </lineage>
</organism>
<keyword evidence="9 14" id="KW-0233">DNA recombination</keyword>
<dbReference type="Gene3D" id="2.40.50.140">
    <property type="entry name" value="Nucleic acid-binding proteins"/>
    <property type="match status" value="1"/>
</dbReference>
<dbReference type="InterPro" id="IPR012310">
    <property type="entry name" value="DNA_ligase_ATP-dep_cent"/>
</dbReference>
<keyword evidence="11" id="KW-0539">Nucleus</keyword>
<dbReference type="GO" id="GO:0051301">
    <property type="term" value="P:cell division"/>
    <property type="evidence" value="ECO:0007669"/>
    <property type="project" value="UniProtKB-KW"/>
</dbReference>
<dbReference type="GO" id="GO:0006273">
    <property type="term" value="P:lagging strand elongation"/>
    <property type="evidence" value="ECO:0007669"/>
    <property type="project" value="TreeGrafter"/>
</dbReference>
<dbReference type="PROSITE" id="PS00697">
    <property type="entry name" value="DNA_LIGASE_A1"/>
    <property type="match status" value="1"/>
</dbReference>
<dbReference type="InterPro" id="IPR050191">
    <property type="entry name" value="ATP-dep_DNA_ligase"/>
</dbReference>
<dbReference type="GO" id="GO:0003677">
    <property type="term" value="F:DNA binding"/>
    <property type="evidence" value="ECO:0007669"/>
    <property type="project" value="InterPro"/>
</dbReference>
<keyword evidence="4" id="KW-0132">Cell division</keyword>
<dbReference type="Pfam" id="PF04675">
    <property type="entry name" value="DNA_ligase_A_N"/>
    <property type="match status" value="1"/>
</dbReference>
<feature type="domain" description="ATP-dependent DNA ligase family profile" evidence="17">
    <location>
        <begin position="583"/>
        <end position="719"/>
    </location>
</feature>
<dbReference type="SUPFAM" id="SSF50249">
    <property type="entry name" value="Nucleic acid-binding proteins"/>
    <property type="match status" value="1"/>
</dbReference>
<evidence type="ECO:0000256" key="9">
    <source>
        <dbReference type="ARBA" id="ARBA00023172"/>
    </source>
</evidence>
<dbReference type="CDD" id="cd07900">
    <property type="entry name" value="Adenylation_DNA_ligase_I_Euk"/>
    <property type="match status" value="1"/>
</dbReference>
<dbReference type="GO" id="GO:0006310">
    <property type="term" value="P:DNA recombination"/>
    <property type="evidence" value="ECO:0007669"/>
    <property type="project" value="UniProtKB-KW"/>
</dbReference>
<dbReference type="InterPro" id="IPR016059">
    <property type="entry name" value="DNA_ligase_ATP-dep_CS"/>
</dbReference>
<dbReference type="InterPro" id="IPR012309">
    <property type="entry name" value="DNA_ligase_ATP-dep_C"/>
</dbReference>
<dbReference type="InterPro" id="IPR000977">
    <property type="entry name" value="DNA_ligase_ATP-dep"/>
</dbReference>
<keyword evidence="3 14" id="KW-0436">Ligase</keyword>
<keyword evidence="19" id="KW-1185">Reference proteome</keyword>
<dbReference type="PANTHER" id="PTHR45674">
    <property type="entry name" value="DNA LIGASE 1/3 FAMILY MEMBER"/>
    <property type="match status" value="1"/>
</dbReference>
<evidence type="ECO:0000256" key="8">
    <source>
        <dbReference type="ARBA" id="ARBA00022840"/>
    </source>
</evidence>